<gene>
    <name evidence="3" type="ORF">HUG20_16740</name>
</gene>
<dbReference type="InterPro" id="IPR046720">
    <property type="entry name" value="DUF6612"/>
</dbReference>
<evidence type="ECO:0000313" key="4">
    <source>
        <dbReference type="Proteomes" id="UP000595349"/>
    </source>
</evidence>
<evidence type="ECO:0000256" key="2">
    <source>
        <dbReference type="SAM" id="SignalP"/>
    </source>
</evidence>
<evidence type="ECO:0000313" key="3">
    <source>
        <dbReference type="EMBL" id="QQK81392.1"/>
    </source>
</evidence>
<sequence>MTKMKGFLTASACMLMLAACGDEDTDTEEVENDAESAEEEEETVETEGTEETDENGMDEGTEEADATEEEMDAEEVLSESMEAMDEINSYSGEMDIDQTISVDGEEMPMDMTMSIDAVLDPMSFSQTMVTPDPMTGEEMEIEQYMDAEGTIYMLDPEMDEWIMMDSSDLGLENIEDLEMSPQEQLEMMKAFASDLDVEEEEDRYALNVEGSGDEFMELIQEFAAIGDPQMQEEMDQVEMDINALDYVMYIDKETFYQDEIEMNMEMEMEEGGQSMEMSQEMQGTFSDFDEIDDIDIPEEAIDEAIDIEDLEGEMEEPEEDDLDI</sequence>
<evidence type="ECO:0008006" key="5">
    <source>
        <dbReference type="Google" id="ProtNLM"/>
    </source>
</evidence>
<protein>
    <recommendedName>
        <fullName evidence="5">Lipoprotein</fullName>
    </recommendedName>
</protein>
<evidence type="ECO:0000256" key="1">
    <source>
        <dbReference type="SAM" id="MobiDB-lite"/>
    </source>
</evidence>
<feature type="region of interest" description="Disordered" evidence="1">
    <location>
        <begin position="23"/>
        <end position="77"/>
    </location>
</feature>
<dbReference type="PROSITE" id="PS51257">
    <property type="entry name" value="PROKAR_LIPOPROTEIN"/>
    <property type="match status" value="1"/>
</dbReference>
<name>A0A7T7CGP0_9BACI</name>
<dbReference type="AlphaFoldDB" id="A0A7T7CGP0"/>
<dbReference type="Pfam" id="PF20316">
    <property type="entry name" value="DUF6612"/>
    <property type="match status" value="1"/>
</dbReference>
<keyword evidence="2" id="KW-0732">Signal</keyword>
<dbReference type="EMBL" id="CP054706">
    <property type="protein sequence ID" value="QQK81392.1"/>
    <property type="molecule type" value="Genomic_DNA"/>
</dbReference>
<feature type="signal peptide" evidence="2">
    <location>
        <begin position="1"/>
        <end position="21"/>
    </location>
</feature>
<proteinExistence type="predicted"/>
<dbReference type="KEGG" id="scib:HUG20_16740"/>
<accession>A0A7T7CGP0</accession>
<feature type="chain" id="PRO_5032864853" description="Lipoprotein" evidence="2">
    <location>
        <begin position="22"/>
        <end position="324"/>
    </location>
</feature>
<dbReference type="Proteomes" id="UP000595349">
    <property type="component" value="Chromosome"/>
</dbReference>
<reference evidence="3 4" key="1">
    <citation type="submission" date="2020-06" db="EMBL/GenBank/DDBJ databases">
        <title>Genomic analysis of Salicibibacter sp. NKC21-4.</title>
        <authorList>
            <person name="Oh Y.J."/>
        </authorList>
    </citation>
    <scope>NUCLEOTIDE SEQUENCE [LARGE SCALE GENOMIC DNA]</scope>
    <source>
        <strain evidence="3 4">NKC21-4</strain>
    </source>
</reference>
<keyword evidence="4" id="KW-1185">Reference proteome</keyword>
<dbReference type="RefSeq" id="WP_200085821.1">
    <property type="nucleotide sequence ID" value="NZ_CP054706.1"/>
</dbReference>
<dbReference type="Gene3D" id="2.50.20.20">
    <property type="match status" value="1"/>
</dbReference>
<organism evidence="3 4">
    <name type="scientific">Salicibibacter cibi</name>
    <dbReference type="NCBI Taxonomy" id="2743001"/>
    <lineage>
        <taxon>Bacteria</taxon>
        <taxon>Bacillati</taxon>
        <taxon>Bacillota</taxon>
        <taxon>Bacilli</taxon>
        <taxon>Bacillales</taxon>
        <taxon>Bacillaceae</taxon>
        <taxon>Salicibibacter</taxon>
    </lineage>
</organism>